<organism evidence="2 3">
    <name type="scientific">Bacteroides coprosuis DSM 18011</name>
    <dbReference type="NCBI Taxonomy" id="679937"/>
    <lineage>
        <taxon>Bacteria</taxon>
        <taxon>Pseudomonadati</taxon>
        <taxon>Bacteroidota</taxon>
        <taxon>Bacteroidia</taxon>
        <taxon>Bacteroidales</taxon>
        <taxon>Bacteroidaceae</taxon>
        <taxon>Bacteroides</taxon>
    </lineage>
</organism>
<gene>
    <name evidence="2" type="ORF">Bcop_0621</name>
</gene>
<dbReference type="PROSITE" id="PS51257">
    <property type="entry name" value="PROKAR_LIPOPROTEIN"/>
    <property type="match status" value="1"/>
</dbReference>
<dbReference type="PANTHER" id="PTHR11575:SF24">
    <property type="entry name" value="5'-NUCLEOTIDASE"/>
    <property type="match status" value="1"/>
</dbReference>
<evidence type="ECO:0000313" key="3">
    <source>
        <dbReference type="Proteomes" id="UP000018439"/>
    </source>
</evidence>
<proteinExistence type="predicted"/>
<dbReference type="SUPFAM" id="SSF55816">
    <property type="entry name" value="5'-nucleotidase (syn. UDP-sugar hydrolase), C-terminal domain"/>
    <property type="match status" value="1"/>
</dbReference>
<dbReference type="Pfam" id="PF02872">
    <property type="entry name" value="5_nucleotid_C"/>
    <property type="match status" value="1"/>
</dbReference>
<dbReference type="eggNOG" id="COG0737">
    <property type="taxonomic scope" value="Bacteria"/>
</dbReference>
<dbReference type="GO" id="GO:0009166">
    <property type="term" value="P:nucleotide catabolic process"/>
    <property type="evidence" value="ECO:0007669"/>
    <property type="project" value="InterPro"/>
</dbReference>
<evidence type="ECO:0000313" key="2">
    <source>
        <dbReference type="EMBL" id="EGJ70839.1"/>
    </source>
</evidence>
<dbReference type="STRING" id="679937.Bcop_0621"/>
<dbReference type="InterPro" id="IPR036907">
    <property type="entry name" value="5'-Nucleotdase_C_sf"/>
</dbReference>
<dbReference type="OrthoDB" id="4762412at2"/>
<dbReference type="GO" id="GO:0016787">
    <property type="term" value="F:hydrolase activity"/>
    <property type="evidence" value="ECO:0007669"/>
    <property type="project" value="InterPro"/>
</dbReference>
<evidence type="ECO:0000259" key="1">
    <source>
        <dbReference type="Pfam" id="PF02872"/>
    </source>
</evidence>
<reference evidence="2 3" key="1">
    <citation type="journal article" date="2011" name="Stand. Genomic Sci.">
        <title>Non-contiguous finished genome sequence of Bacteroides coprosuis type strain (PC139).</title>
        <authorList>
            <person name="Land M."/>
            <person name="Held B."/>
            <person name="Gronow S."/>
            <person name="Abt B."/>
            <person name="Lucas S."/>
            <person name="Del Rio T.G."/>
            <person name="Nolan M."/>
            <person name="Tice H."/>
            <person name="Cheng J.F."/>
            <person name="Pitluck S."/>
            <person name="Liolios K."/>
            <person name="Pagani I."/>
            <person name="Ivanova N."/>
            <person name="Mavromatis K."/>
            <person name="Mikhailova N."/>
            <person name="Pati A."/>
            <person name="Tapia R."/>
            <person name="Han C."/>
            <person name="Goodwin L."/>
            <person name="Chen A."/>
            <person name="Palaniappan K."/>
            <person name="Hauser L."/>
            <person name="Brambilla E.M."/>
            <person name="Rohde M."/>
            <person name="Goker M."/>
            <person name="Detter J.C."/>
            <person name="Woyke T."/>
            <person name="Bristow J."/>
            <person name="Eisen J.A."/>
            <person name="Markowitz V."/>
            <person name="Hugenholtz P."/>
            <person name="Kyrpides N.C."/>
            <person name="Klenk H.P."/>
            <person name="Lapidus A."/>
        </authorList>
    </citation>
    <scope>NUCLEOTIDE SEQUENCE [LARGE SCALE GENOMIC DNA]</scope>
    <source>
        <strain evidence="2 3">DSM 18011</strain>
    </source>
</reference>
<dbReference type="HOGENOM" id="CLU_094493_0_0_10"/>
<protein>
    <submittedName>
        <fullName evidence="2">5'-Nucleotidase domain-containing protein</fullName>
    </submittedName>
</protein>
<keyword evidence="3" id="KW-1185">Reference proteome</keyword>
<dbReference type="InterPro" id="IPR006179">
    <property type="entry name" value="5_nucleotidase/apyrase"/>
</dbReference>
<dbReference type="InterPro" id="IPR008334">
    <property type="entry name" value="5'-Nucleotdase_C"/>
</dbReference>
<feature type="domain" description="5'-Nucleotidase C-terminal" evidence="1">
    <location>
        <begin position="77"/>
        <end position="216"/>
    </location>
</feature>
<dbReference type="EMBL" id="CM001167">
    <property type="protein sequence ID" value="EGJ70839.1"/>
    <property type="molecule type" value="Genomic_DNA"/>
</dbReference>
<dbReference type="AlphaFoldDB" id="F3ZSA2"/>
<accession>F3ZSA2</accession>
<name>F3ZSA2_9BACE</name>
<sequence length="259" mass="28209">MRKNVFRSQGITALSLALILGLSSCSPKQKYQISNIEGNAITIDSIWDKQPNQEAVDILAPYKAGVDSVMNQVVGYSKETLNKYRPESPLSNLIADVLREAATDVIGHPADLALMNIGGIRNILPAGNITTGTVFEILPFENSLCVLQIKGKFVKELMKNIATVQGEGVSNIELVITKEGDVISAKVGDKEIDDEKIYSLATIDYLADGNDGMTALMQQESRECPAGATLRGLFMEYVKKQTAQGKEVYAKIEGRIQVK</sequence>
<dbReference type="Proteomes" id="UP000018439">
    <property type="component" value="Chromosome"/>
</dbReference>
<dbReference type="PRINTS" id="PR01607">
    <property type="entry name" value="APYRASEFAMLY"/>
</dbReference>
<dbReference type="Gene3D" id="3.90.780.10">
    <property type="entry name" value="5'-Nucleotidase, C-terminal domain"/>
    <property type="match status" value="1"/>
</dbReference>
<dbReference type="PANTHER" id="PTHR11575">
    <property type="entry name" value="5'-NUCLEOTIDASE-RELATED"/>
    <property type="match status" value="1"/>
</dbReference>